<evidence type="ECO:0000256" key="7">
    <source>
        <dbReference type="ARBA" id="ARBA00022553"/>
    </source>
</evidence>
<dbReference type="InterPro" id="IPR011539">
    <property type="entry name" value="RHD_DNA_bind_dom"/>
</dbReference>
<dbReference type="GO" id="GO:0000981">
    <property type="term" value="F:DNA-binding transcription factor activity, RNA polymerase II-specific"/>
    <property type="evidence" value="ECO:0007669"/>
    <property type="project" value="TreeGrafter"/>
</dbReference>
<evidence type="ECO:0000256" key="14">
    <source>
        <dbReference type="ARBA" id="ARBA00023159"/>
    </source>
</evidence>
<dbReference type="Gene3D" id="2.60.40.10">
    <property type="entry name" value="Immunoglobulins"/>
    <property type="match status" value="1"/>
</dbReference>
<dbReference type="SUPFAM" id="SSF49417">
    <property type="entry name" value="p53-like transcription factors"/>
    <property type="match status" value="1"/>
</dbReference>
<evidence type="ECO:0000256" key="3">
    <source>
        <dbReference type="ARBA" id="ARBA00004496"/>
    </source>
</evidence>
<evidence type="ECO:0000256" key="10">
    <source>
        <dbReference type="ARBA" id="ARBA00022843"/>
    </source>
</evidence>
<evidence type="ECO:0000256" key="6">
    <source>
        <dbReference type="ARBA" id="ARBA00022499"/>
    </source>
</evidence>
<keyword evidence="8" id="KW-0227">DNA damage</keyword>
<comment type="subunit">
    <text evidence="18">Homodimer when bound to DNA, completely encircles its DNA target. Interacts with CIDEC; this interaction is direct and retains NFAT5 in the cytoplasm. Does not bind with Fos and Jun transcription factors. Interacts with DDX5 and DDX17; this interaction leads to DDX5/DDX17 recruitment to LNC2 and S100A4 promoters and NFAT5-mediated DDX5/DDX17-enhanced transactivation.</text>
</comment>
<dbReference type="GO" id="GO:0045944">
    <property type="term" value="P:positive regulation of transcription by RNA polymerase II"/>
    <property type="evidence" value="ECO:0007669"/>
    <property type="project" value="UniProtKB-ARBA"/>
</dbReference>
<dbReference type="FunFam" id="2.60.40.10:FF:000174">
    <property type="entry name" value="Nuclear factor of activated T-cells 5, tonicity-responsive"/>
    <property type="match status" value="1"/>
</dbReference>
<dbReference type="GO" id="GO:0048731">
    <property type="term" value="P:system development"/>
    <property type="evidence" value="ECO:0007669"/>
    <property type="project" value="UniProtKB-ARBA"/>
</dbReference>
<gene>
    <name evidence="23" type="primary">Nfat5_7</name>
    <name evidence="23" type="ORF">CM83_44756</name>
</gene>
<dbReference type="GO" id="GO:0005737">
    <property type="term" value="C:cytoplasm"/>
    <property type="evidence" value="ECO:0007669"/>
    <property type="project" value="UniProtKB-SubCell"/>
</dbReference>
<dbReference type="InterPro" id="IPR008366">
    <property type="entry name" value="NFAT"/>
</dbReference>
<keyword evidence="7" id="KW-0597">Phosphoprotein</keyword>
<keyword evidence="5" id="KW-0963">Cytoplasm</keyword>
<evidence type="ECO:0000313" key="23">
    <source>
        <dbReference type="EMBL" id="JAG31260.1"/>
    </source>
</evidence>
<reference evidence="23" key="1">
    <citation type="journal article" date="2014" name="PLoS ONE">
        <title>Transcriptome-Based Identification of ABC Transporters in the Western Tarnished Plant Bug Lygus hesperus.</title>
        <authorList>
            <person name="Hull J.J."/>
            <person name="Chaney K."/>
            <person name="Geib S.M."/>
            <person name="Fabrick J.A."/>
            <person name="Brent C.S."/>
            <person name="Walsh D."/>
            <person name="Lavine L.C."/>
        </authorList>
    </citation>
    <scope>NUCLEOTIDE SEQUENCE</scope>
</reference>
<dbReference type="GO" id="GO:0005667">
    <property type="term" value="C:transcription regulator complex"/>
    <property type="evidence" value="ECO:0007669"/>
    <property type="project" value="TreeGrafter"/>
</dbReference>
<dbReference type="GO" id="GO:0048468">
    <property type="term" value="P:cell development"/>
    <property type="evidence" value="ECO:0007669"/>
    <property type="project" value="UniProtKB-ARBA"/>
</dbReference>
<keyword evidence="12" id="KW-0805">Transcription regulation</keyword>
<dbReference type="PROSITE" id="PS50254">
    <property type="entry name" value="REL_2"/>
    <property type="match status" value="1"/>
</dbReference>
<evidence type="ECO:0000256" key="8">
    <source>
        <dbReference type="ARBA" id="ARBA00022763"/>
    </source>
</evidence>
<keyword evidence="9" id="KW-0013">ADP-ribosylation</keyword>
<keyword evidence="4" id="KW-0158">Chromosome</keyword>
<dbReference type="InterPro" id="IPR002909">
    <property type="entry name" value="IPT_dom"/>
</dbReference>
<accession>A0A0A9YP14</accession>
<keyword evidence="16" id="KW-0539">Nucleus</keyword>
<evidence type="ECO:0000256" key="9">
    <source>
        <dbReference type="ARBA" id="ARBA00022765"/>
    </source>
</evidence>
<evidence type="ECO:0000259" key="22">
    <source>
        <dbReference type="PROSITE" id="PS50254"/>
    </source>
</evidence>
<dbReference type="GO" id="GO:0005634">
    <property type="term" value="C:nucleus"/>
    <property type="evidence" value="ECO:0007669"/>
    <property type="project" value="UniProtKB-SubCell"/>
</dbReference>
<dbReference type="PANTHER" id="PTHR12533:SF7">
    <property type="entry name" value="NFAT NUCLEAR FACTOR, ISOFORM B"/>
    <property type="match status" value="1"/>
</dbReference>
<feature type="compositionally biased region" description="Polar residues" evidence="21">
    <location>
        <begin position="1"/>
        <end position="11"/>
    </location>
</feature>
<name>A0A0A9YP14_LYGHE</name>
<evidence type="ECO:0000256" key="17">
    <source>
        <dbReference type="ARBA" id="ARBA00055141"/>
    </source>
</evidence>
<evidence type="ECO:0000256" key="5">
    <source>
        <dbReference type="ARBA" id="ARBA00022490"/>
    </source>
</evidence>
<feature type="region of interest" description="Disordered" evidence="21">
    <location>
        <begin position="1"/>
        <end position="38"/>
    </location>
</feature>
<keyword evidence="15" id="KW-0804">Transcription</keyword>
<dbReference type="GO" id="GO:0005694">
    <property type="term" value="C:chromosome"/>
    <property type="evidence" value="ECO:0007669"/>
    <property type="project" value="UniProtKB-SubCell"/>
</dbReference>
<keyword evidence="6" id="KW-1017">Isopeptide bond</keyword>
<evidence type="ECO:0000256" key="15">
    <source>
        <dbReference type="ARBA" id="ARBA00023163"/>
    </source>
</evidence>
<evidence type="ECO:0000256" key="16">
    <source>
        <dbReference type="ARBA" id="ARBA00023242"/>
    </source>
</evidence>
<feature type="region of interest" description="Disordered" evidence="21">
    <location>
        <begin position="120"/>
        <end position="171"/>
    </location>
</feature>
<dbReference type="Pfam" id="PF00554">
    <property type="entry name" value="RHD_DNA_bind"/>
    <property type="match status" value="1"/>
</dbReference>
<dbReference type="Gene3D" id="2.60.40.340">
    <property type="entry name" value="Rel homology domain (RHD), DNA-binding domain"/>
    <property type="match status" value="1"/>
</dbReference>
<keyword evidence="10" id="KW-0832">Ubl conjugation</keyword>
<evidence type="ECO:0000256" key="13">
    <source>
        <dbReference type="ARBA" id="ARBA00023125"/>
    </source>
</evidence>
<evidence type="ECO:0000256" key="20">
    <source>
        <dbReference type="ARBA" id="ARBA00080722"/>
    </source>
</evidence>
<evidence type="ECO:0000256" key="19">
    <source>
        <dbReference type="ARBA" id="ARBA00072227"/>
    </source>
</evidence>
<dbReference type="SUPFAM" id="SSF81296">
    <property type="entry name" value="E set domains"/>
    <property type="match status" value="1"/>
</dbReference>
<dbReference type="GO" id="GO:1902531">
    <property type="term" value="P:regulation of intracellular signal transduction"/>
    <property type="evidence" value="ECO:0007669"/>
    <property type="project" value="UniProtKB-ARBA"/>
</dbReference>
<dbReference type="SMART" id="SM00429">
    <property type="entry name" value="IPT"/>
    <property type="match status" value="1"/>
</dbReference>
<sequence>MLLKYSSSQLQKRSKLAASGKPGRSTGSIKTVNGKGHRKGIRGVANKRIKAIAARREEVFPLPVDPCDNSNDSGLGFDHHLDFQVPRTAPTSFTEQEYYWPGVEAKRQRVDIKLESDNATDTFTFPHNPRVAPPTSSPPTAKYVHLPRTEKTLPSGKGLKRGTQAGVGSNVGLSRDGKVQLVIVSQPENQHRARYQTEGSRGAVKDRTGNGFPIVKLVGYDKPAILEVYIGTDQGRETPHMFYQACRVSGKNSTPCVEKNVNGTVLIEIEFDPSKDMTVTCDCVGILKERNVDVEHRFPEESTARNKKKSTRCRMVFRTVITHSDNTLETLQVTSQPIICTQPPGVPEICKKSVVSCHSAGGLELFILGKNFLKDTRVIFSEGDMNAENYWEEVVQPDKEFLQQSHLVCTIPPYKVEDIKEPVVVKLNVMSSGRSSEAHNFLYTPLGTPPLQALPREPLVAARAALAQCVNQPPVSFPPRNLLLGIPLIQLGSHSSLPTASYIQPDNSKCTDDSNVHPVMLMPPPPAVLSPVRRPSQTMGTILEEHVELKREVPSPPTETVTPDLSINQTPSMATIRQFVSSTPLPALSVENYLSKIETNTDTSQKQFVEQSTREQIQIASLENQIAVSMANQAQVVSKLKAFAKSNAESQLSPSGGSVTSNLPDSSDSELVLGSIGLPQQTSPLNLNTHENIATTLNSSQMVTMESKILSPPPANLCNLLSEASQSQQLPMSTQILDSSLARESTGELMLNSSFSPGKKIMVTENMDIDVNQMNTSPSFAEISGSSTTPTSASDLLMNVVDDLSQSSQFSSSVIHTSLENSSQNSTMQPSVMVSSGFVSHDQVPELMSTSSNSFISPQPIMMEQKEVIQTELQNLTNQAHFQTSIMSACVAEPAQHITSTERNNVMEVVPSSSTETAMIVNKDVTFSGAEGMVMDTHFSPPVMNTSLSLPMSDPVKALTTEVDSAFSNGMVYSSAQKLPVVSSEPMSLGSSFGEVSSVSVEQTNQFVPTTFSSLTQQQNTAPQTTIESSIMNGGTIVSVKSEASLGPEGGNAESNITGSSYHQNITLVDSFTSHSVTVASGFIKVSSANAITAPVPSNKESSGVGNKTAVVTTGPGVPQAKKCEEGIPLPQELTQMSETDLLSYINPSCFDTGKQYWQHTMFDP</sequence>
<dbReference type="EMBL" id="GBHO01012344">
    <property type="protein sequence ID" value="JAG31260.1"/>
    <property type="molecule type" value="Transcribed_RNA"/>
</dbReference>
<dbReference type="InterPro" id="IPR014756">
    <property type="entry name" value="Ig_E-set"/>
</dbReference>
<dbReference type="InterPro" id="IPR013783">
    <property type="entry name" value="Ig-like_fold"/>
</dbReference>
<evidence type="ECO:0000256" key="21">
    <source>
        <dbReference type="SAM" id="MobiDB-lite"/>
    </source>
</evidence>
<keyword evidence="13" id="KW-0238">DNA-binding</keyword>
<evidence type="ECO:0000256" key="11">
    <source>
        <dbReference type="ARBA" id="ARBA00022990"/>
    </source>
</evidence>
<evidence type="ECO:0000256" key="1">
    <source>
        <dbReference type="ARBA" id="ARBA00004123"/>
    </source>
</evidence>
<dbReference type="GO" id="GO:0010467">
    <property type="term" value="P:gene expression"/>
    <property type="evidence" value="ECO:0007669"/>
    <property type="project" value="UniProtKB-ARBA"/>
</dbReference>
<evidence type="ECO:0000256" key="4">
    <source>
        <dbReference type="ARBA" id="ARBA00022454"/>
    </source>
</evidence>
<dbReference type="GO" id="GO:0000978">
    <property type="term" value="F:RNA polymerase II cis-regulatory region sequence-specific DNA binding"/>
    <property type="evidence" value="ECO:0007669"/>
    <property type="project" value="TreeGrafter"/>
</dbReference>
<feature type="domain" description="RHD" evidence="22">
    <location>
        <begin position="174"/>
        <end position="345"/>
    </location>
</feature>
<comment type="subcellular location">
    <subcellularLocation>
        <location evidence="2">Chromosome</location>
    </subcellularLocation>
    <subcellularLocation>
        <location evidence="3">Cytoplasm</location>
    </subcellularLocation>
    <subcellularLocation>
        <location evidence="1">Nucleus</location>
    </subcellularLocation>
</comment>
<dbReference type="GO" id="GO:0006974">
    <property type="term" value="P:DNA damage response"/>
    <property type="evidence" value="ECO:0007669"/>
    <property type="project" value="UniProtKB-KW"/>
</dbReference>
<comment type="function">
    <text evidence="17">Transcription factor involved, among others, in the transcriptional regulation of osmoprotective and inflammatory genes. Binds the DNA consensus sequence 5'-[ACT][AG]TGGAAA[CAT]A[TA][ATC][CA][ATG][GT][GAC][CG][CT]-3'. Mediates the transcriptional response to hypertonicity. Positively regulates the transcription of LCN2 and S100A4 genes; optimal transactivation of these genes requires the presence of DDX5/DDX17. Also involved in the DNA damage response by preventing formation of R-loops; R-loops are composed of a DNA:RNA hybrid and the associated non-template single-stranded DNA.</text>
</comment>
<dbReference type="InterPro" id="IPR008967">
    <property type="entry name" value="p53-like_TF_DNA-bd_sf"/>
</dbReference>
<reference evidence="23" key="2">
    <citation type="submission" date="2014-07" db="EMBL/GenBank/DDBJ databases">
        <authorList>
            <person name="Hull J."/>
        </authorList>
    </citation>
    <scope>NUCLEOTIDE SEQUENCE</scope>
</reference>
<proteinExistence type="predicted"/>
<dbReference type="InterPro" id="IPR037059">
    <property type="entry name" value="RHD_DNA_bind_dom_sf"/>
</dbReference>
<dbReference type="AlphaFoldDB" id="A0A0A9YP14"/>
<dbReference type="Pfam" id="PF16179">
    <property type="entry name" value="RHD_dimer"/>
    <property type="match status" value="1"/>
</dbReference>
<keyword evidence="11" id="KW-0007">Acetylation</keyword>
<evidence type="ECO:0000256" key="12">
    <source>
        <dbReference type="ARBA" id="ARBA00023015"/>
    </source>
</evidence>
<keyword evidence="14" id="KW-0010">Activator</keyword>
<organism evidence="23">
    <name type="scientific">Lygus hesperus</name>
    <name type="common">Western plant bug</name>
    <dbReference type="NCBI Taxonomy" id="30085"/>
    <lineage>
        <taxon>Eukaryota</taxon>
        <taxon>Metazoa</taxon>
        <taxon>Ecdysozoa</taxon>
        <taxon>Arthropoda</taxon>
        <taxon>Hexapoda</taxon>
        <taxon>Insecta</taxon>
        <taxon>Pterygota</taxon>
        <taxon>Neoptera</taxon>
        <taxon>Paraneoptera</taxon>
        <taxon>Hemiptera</taxon>
        <taxon>Heteroptera</taxon>
        <taxon>Panheteroptera</taxon>
        <taxon>Cimicomorpha</taxon>
        <taxon>Miridae</taxon>
        <taxon>Mirini</taxon>
        <taxon>Lygus</taxon>
    </lineage>
</organism>
<protein>
    <recommendedName>
        <fullName evidence="19">Nuclear factor of activated T-cells 5</fullName>
    </recommendedName>
    <alternativeName>
        <fullName evidence="20">T-cell transcription factor NFAT5</fullName>
    </alternativeName>
</protein>
<dbReference type="PANTHER" id="PTHR12533">
    <property type="entry name" value="NFAT"/>
    <property type="match status" value="1"/>
</dbReference>
<evidence type="ECO:0000256" key="18">
    <source>
        <dbReference type="ARBA" id="ARBA00065799"/>
    </source>
</evidence>
<evidence type="ECO:0000256" key="2">
    <source>
        <dbReference type="ARBA" id="ARBA00004286"/>
    </source>
</evidence>
<dbReference type="InterPro" id="IPR032397">
    <property type="entry name" value="RHD_dimer"/>
</dbReference>
<dbReference type="FunFam" id="2.60.40.340:FF:000002">
    <property type="entry name" value="Nuclear factor of activated T-cells 5, tonicity-responsive"/>
    <property type="match status" value="1"/>
</dbReference>